<accession>A0A6C0BPR5</accession>
<proteinExistence type="predicted"/>
<organism evidence="1">
    <name type="scientific">viral metagenome</name>
    <dbReference type="NCBI Taxonomy" id="1070528"/>
    <lineage>
        <taxon>unclassified sequences</taxon>
        <taxon>metagenomes</taxon>
        <taxon>organismal metagenomes</taxon>
    </lineage>
</organism>
<dbReference type="AlphaFoldDB" id="A0A6C0BPR5"/>
<evidence type="ECO:0000313" key="1">
    <source>
        <dbReference type="EMBL" id="QHS93599.1"/>
    </source>
</evidence>
<dbReference type="EMBL" id="MN739207">
    <property type="protein sequence ID" value="QHS93599.1"/>
    <property type="molecule type" value="Genomic_DNA"/>
</dbReference>
<reference evidence="1" key="1">
    <citation type="journal article" date="2020" name="Nature">
        <title>Giant virus diversity and host interactions through global metagenomics.</title>
        <authorList>
            <person name="Schulz F."/>
            <person name="Roux S."/>
            <person name="Paez-Espino D."/>
            <person name="Jungbluth S."/>
            <person name="Walsh D.A."/>
            <person name="Denef V.J."/>
            <person name="McMahon K.D."/>
            <person name="Konstantinidis K.T."/>
            <person name="Eloe-Fadrosh E.A."/>
            <person name="Kyrpides N.C."/>
            <person name="Woyke T."/>
        </authorList>
    </citation>
    <scope>NUCLEOTIDE SEQUENCE</scope>
    <source>
        <strain evidence="1">GVMAG-M-3300018080-19</strain>
    </source>
</reference>
<name>A0A6C0BPR5_9ZZZZ</name>
<protein>
    <submittedName>
        <fullName evidence="1">Uncharacterized protein</fullName>
    </submittedName>
</protein>
<sequence>MGNSASSSQMCPIEYLDLNIWVNLKGGIVPIYLTGNYDHIMGLQINLQNLGQTQLNRYVLLNLIDRAVRKHTATDPLDIRPYIKSIKVCRSAPVEFTSKFQTERYTCWATVVAVLPSMEMVDSFFKAAGKRPREYLEWAGRTLRSDINFTSESELLTPSRERPGKRQDLVPNYKDIVSKISQSPVATQILSQAITRGKDWLTGMSQPAD</sequence>